<name>A0ABV7C856_9VIBR</name>
<organism evidence="8 9">
    <name type="scientific">Vibrio zhugei</name>
    <dbReference type="NCBI Taxonomy" id="2479546"/>
    <lineage>
        <taxon>Bacteria</taxon>
        <taxon>Pseudomonadati</taxon>
        <taxon>Pseudomonadota</taxon>
        <taxon>Gammaproteobacteria</taxon>
        <taxon>Vibrionales</taxon>
        <taxon>Vibrionaceae</taxon>
        <taxon>Vibrio</taxon>
    </lineage>
</organism>
<comment type="function">
    <text evidence="5">Destroys radicals which are normally produced within the cells and which are toxic to biological systems.</text>
</comment>
<evidence type="ECO:0000256" key="3">
    <source>
        <dbReference type="ARBA" id="ARBA00022723"/>
    </source>
</evidence>
<comment type="caution">
    <text evidence="8">The sequence shown here is derived from an EMBL/GenBank/DDBJ whole genome shotgun (WGS) entry which is preliminary data.</text>
</comment>
<dbReference type="PRINTS" id="PR01703">
    <property type="entry name" value="MNSODISMTASE"/>
</dbReference>
<dbReference type="Proteomes" id="UP001595384">
    <property type="component" value="Unassembled WGS sequence"/>
</dbReference>
<dbReference type="InterPro" id="IPR019832">
    <property type="entry name" value="Mn/Fe_SOD_C"/>
</dbReference>
<accession>A0ABV7C856</accession>
<dbReference type="Pfam" id="PF02777">
    <property type="entry name" value="Sod_Fe_C"/>
    <property type="match status" value="1"/>
</dbReference>
<dbReference type="PANTHER" id="PTHR43595:SF2">
    <property type="entry name" value="SMALL RIBOSOMAL SUBUNIT PROTEIN MS42"/>
    <property type="match status" value="1"/>
</dbReference>
<evidence type="ECO:0000256" key="1">
    <source>
        <dbReference type="ARBA" id="ARBA00008714"/>
    </source>
</evidence>
<gene>
    <name evidence="8" type="ORF">ACFODT_03970</name>
</gene>
<dbReference type="InterPro" id="IPR001189">
    <property type="entry name" value="Mn/Fe_SOD"/>
</dbReference>
<dbReference type="InterPro" id="IPR036314">
    <property type="entry name" value="SOD_C_sf"/>
</dbReference>
<proteinExistence type="inferred from homology"/>
<dbReference type="Pfam" id="PF00081">
    <property type="entry name" value="Sod_Fe_N"/>
    <property type="match status" value="1"/>
</dbReference>
<dbReference type="GO" id="GO:0004784">
    <property type="term" value="F:superoxide dismutase activity"/>
    <property type="evidence" value="ECO:0007669"/>
    <property type="project" value="UniProtKB-EC"/>
</dbReference>
<evidence type="ECO:0000256" key="4">
    <source>
        <dbReference type="ARBA" id="ARBA00023002"/>
    </source>
</evidence>
<comment type="catalytic activity">
    <reaction evidence="5">
        <text>2 superoxide + 2 H(+) = H2O2 + O2</text>
        <dbReference type="Rhea" id="RHEA:20696"/>
        <dbReference type="ChEBI" id="CHEBI:15378"/>
        <dbReference type="ChEBI" id="CHEBI:15379"/>
        <dbReference type="ChEBI" id="CHEBI:16240"/>
        <dbReference type="ChEBI" id="CHEBI:18421"/>
        <dbReference type="EC" id="1.15.1.1"/>
    </reaction>
</comment>
<dbReference type="PIRSF" id="PIRSF000349">
    <property type="entry name" value="SODismutase"/>
    <property type="match status" value="1"/>
</dbReference>
<protein>
    <recommendedName>
        <fullName evidence="2 5">Superoxide dismutase</fullName>
        <ecNumber evidence="2 5">1.15.1.1</ecNumber>
    </recommendedName>
</protein>
<dbReference type="PROSITE" id="PS00088">
    <property type="entry name" value="SOD_MN"/>
    <property type="match status" value="1"/>
</dbReference>
<dbReference type="Gene3D" id="1.10.287.990">
    <property type="entry name" value="Fe,Mn superoxide dismutase (SOD) domain"/>
    <property type="match status" value="1"/>
</dbReference>
<feature type="domain" description="Manganese/iron superoxide dismutase N-terminal" evidence="6">
    <location>
        <begin position="3"/>
        <end position="85"/>
    </location>
</feature>
<comment type="similarity">
    <text evidence="1 5">Belongs to the iron/manganese superoxide dismutase family.</text>
</comment>
<dbReference type="SUPFAM" id="SSF46609">
    <property type="entry name" value="Fe,Mn superoxide dismutase (SOD), N-terminal domain"/>
    <property type="match status" value="1"/>
</dbReference>
<dbReference type="PANTHER" id="PTHR43595">
    <property type="entry name" value="37S RIBOSOMAL PROTEIN S26, MITOCHONDRIAL"/>
    <property type="match status" value="1"/>
</dbReference>
<dbReference type="Gene3D" id="3.55.40.20">
    <property type="entry name" value="Iron/manganese superoxide dismutase, C-terminal domain"/>
    <property type="match status" value="1"/>
</dbReference>
<evidence type="ECO:0000256" key="2">
    <source>
        <dbReference type="ARBA" id="ARBA00012682"/>
    </source>
</evidence>
<evidence type="ECO:0000313" key="8">
    <source>
        <dbReference type="EMBL" id="MFC3022986.1"/>
    </source>
</evidence>
<dbReference type="InterPro" id="IPR019833">
    <property type="entry name" value="Mn/Fe_SOD_BS"/>
</dbReference>
<evidence type="ECO:0000313" key="9">
    <source>
        <dbReference type="Proteomes" id="UP001595384"/>
    </source>
</evidence>
<dbReference type="InterPro" id="IPR036324">
    <property type="entry name" value="Mn/Fe_SOD_N_sf"/>
</dbReference>
<dbReference type="InterPro" id="IPR019831">
    <property type="entry name" value="Mn/Fe_SOD_N"/>
</dbReference>
<dbReference type="EMBL" id="JBHRSE010000030">
    <property type="protein sequence ID" value="MFC3022986.1"/>
    <property type="molecule type" value="Genomic_DNA"/>
</dbReference>
<keyword evidence="3 5" id="KW-0479">Metal-binding</keyword>
<evidence type="ECO:0000256" key="5">
    <source>
        <dbReference type="RuleBase" id="RU000414"/>
    </source>
</evidence>
<dbReference type="SUPFAM" id="SSF54719">
    <property type="entry name" value="Fe,Mn superoxide dismutase (SOD), C-terminal domain"/>
    <property type="match status" value="1"/>
</dbReference>
<sequence length="201" mass="22855">MSHSFPELPYAYNALEPYIDAQTMEVHYSKHHRTYFDKFMAAIAGTEYENTSLETLFANVSERPPAIRNNGGGYYNHTLYWECMSPNGGGEPEGELAQAINETFGSFDQFQDAFTQAAINTFGSGFVWLVVANGELKIVSTSNQDNPLMDVCSVNGTPILALDVWEHAYYLSYRNRRPDYIQAWWNVVDWPSVANHFQRAQ</sequence>
<keyword evidence="4 5" id="KW-0560">Oxidoreductase</keyword>
<dbReference type="RefSeq" id="WP_123017070.1">
    <property type="nucleotide sequence ID" value="NZ_AP024911.1"/>
</dbReference>
<keyword evidence="9" id="KW-1185">Reference proteome</keyword>
<reference evidence="9" key="1">
    <citation type="journal article" date="2019" name="Int. J. Syst. Evol. Microbiol.">
        <title>The Global Catalogue of Microorganisms (GCM) 10K type strain sequencing project: providing services to taxonomists for standard genome sequencing and annotation.</title>
        <authorList>
            <consortium name="The Broad Institute Genomics Platform"/>
            <consortium name="The Broad Institute Genome Sequencing Center for Infectious Disease"/>
            <person name="Wu L."/>
            <person name="Ma J."/>
        </authorList>
    </citation>
    <scope>NUCLEOTIDE SEQUENCE [LARGE SCALE GENOMIC DNA]</scope>
    <source>
        <strain evidence="9">KCTC 62784</strain>
    </source>
</reference>
<evidence type="ECO:0000259" key="7">
    <source>
        <dbReference type="Pfam" id="PF02777"/>
    </source>
</evidence>
<evidence type="ECO:0000259" key="6">
    <source>
        <dbReference type="Pfam" id="PF00081"/>
    </source>
</evidence>
<dbReference type="EC" id="1.15.1.1" evidence="2 5"/>
<feature type="domain" description="Manganese/iron superoxide dismutase C-terminal" evidence="7">
    <location>
        <begin position="92"/>
        <end position="195"/>
    </location>
</feature>